<dbReference type="PANTHER" id="PTHR38788:SF3">
    <property type="entry name" value="CLR5 DOMAIN-CONTAINING PROTEIN"/>
    <property type="match status" value="1"/>
</dbReference>
<name>A0AAW0R8H7_9PEZI</name>
<proteinExistence type="predicted"/>
<keyword evidence="3" id="KW-1185">Reference proteome</keyword>
<dbReference type="Proteomes" id="UP001392437">
    <property type="component" value="Unassembled WGS sequence"/>
</dbReference>
<dbReference type="Pfam" id="PF14420">
    <property type="entry name" value="Clr5"/>
    <property type="match status" value="1"/>
</dbReference>
<dbReference type="InterPro" id="IPR025676">
    <property type="entry name" value="Clr5_dom"/>
</dbReference>
<comment type="caution">
    <text evidence="2">The sequence shown here is derived from an EMBL/GenBank/DDBJ whole genome shotgun (WGS) entry which is preliminary data.</text>
</comment>
<dbReference type="AlphaFoldDB" id="A0AAW0R8H7"/>
<reference evidence="2 3" key="1">
    <citation type="submission" date="2023-01" db="EMBL/GenBank/DDBJ databases">
        <title>Analysis of 21 Apiospora genomes using comparative genomics revels a genus with tremendous synthesis potential of carbohydrate active enzymes and secondary metabolites.</title>
        <authorList>
            <person name="Sorensen T."/>
        </authorList>
    </citation>
    <scope>NUCLEOTIDE SEQUENCE [LARGE SCALE GENOMIC DNA]</scope>
    <source>
        <strain evidence="2 3">CBS 117206</strain>
    </source>
</reference>
<evidence type="ECO:0000259" key="1">
    <source>
        <dbReference type="Pfam" id="PF14420"/>
    </source>
</evidence>
<evidence type="ECO:0000313" key="3">
    <source>
        <dbReference type="Proteomes" id="UP001392437"/>
    </source>
</evidence>
<accession>A0AAW0R8H7</accession>
<dbReference type="EMBL" id="JAQQWP010000002">
    <property type="protein sequence ID" value="KAK8130081.1"/>
    <property type="molecule type" value="Genomic_DNA"/>
</dbReference>
<gene>
    <name evidence="2" type="ORF">PG999_002461</name>
</gene>
<protein>
    <recommendedName>
        <fullName evidence="1">Clr5 domain-containing protein</fullName>
    </recommendedName>
</protein>
<sequence length="518" mass="59619">MFAPEQSTASAAASPRWASSDDWDVYRGTITHLYEVEDMTLEKVMNSMLNKHGFLATYVFWWGSVLSSTQTDLKGKKKMYKNRFKRWGLQKNLRYEQVSQLLQQDQTHELAPESAPQEVLIEGRKIDPRKVKQYLRRTKRPGLKTSPGTGRVAKMTSAVSRLTPPPEPSILSTPDIIRIPEECMWILRDWVRASFQGGLWDTSGTVKNYDYTYRLIFWNNSLAQVRTELQRGQTAQAFEKFGQCLEQYKQFLRDEDPRLFIYTYLVICRLFVDHPDLARSLVGYTHELCKVINGNFHPLSRVMEKIRRMNPCQVQEYAQHFIMSYLDSMASERPDCTHFAMENLQLRSRLLTSLADEGLIDRETAIAKCHAVLRDIDKRPGLSWTSIYVGLQQTMAYFMKKRAQTGASGEVPAALQRFAHLEQWYLYLGFKTSTDSSNRAGMMAAANKLTKIPMQDLDMRGRQAWMLADLETHLRRLNISDAAEDVGQSYTEVLNDILGGRKNESCNIRARKTCIGVI</sequence>
<evidence type="ECO:0000313" key="2">
    <source>
        <dbReference type="EMBL" id="KAK8130081.1"/>
    </source>
</evidence>
<dbReference type="PANTHER" id="PTHR38788">
    <property type="entry name" value="CLR5 DOMAIN-CONTAINING PROTEIN"/>
    <property type="match status" value="1"/>
</dbReference>
<organism evidence="2 3">
    <name type="scientific">Apiospora kogelbergensis</name>
    <dbReference type="NCBI Taxonomy" id="1337665"/>
    <lineage>
        <taxon>Eukaryota</taxon>
        <taxon>Fungi</taxon>
        <taxon>Dikarya</taxon>
        <taxon>Ascomycota</taxon>
        <taxon>Pezizomycotina</taxon>
        <taxon>Sordariomycetes</taxon>
        <taxon>Xylariomycetidae</taxon>
        <taxon>Amphisphaeriales</taxon>
        <taxon>Apiosporaceae</taxon>
        <taxon>Apiospora</taxon>
    </lineage>
</organism>
<feature type="domain" description="Clr5" evidence="1">
    <location>
        <begin position="20"/>
        <end position="91"/>
    </location>
</feature>